<name>A0AAJ1ICH8_9SPIO</name>
<sequence length="148" mass="16709">MKKISLIIITILLVTLAGCTTTLGGVKDNPQKHAGNDVRINARIALEVPLPFLDYSLYQIKDDTDRMFLFTDKKYKIDDRIRIRVHVIGISDGKSLSAFEEIAQQTANYMVKHRMESEAKARALSQKLVRLMTTLGTKAEGSYFLIAY</sequence>
<gene>
    <name evidence="1" type="ORF">PQJ61_08380</name>
</gene>
<dbReference type="AlphaFoldDB" id="A0AAJ1ICH8"/>
<protein>
    <submittedName>
        <fullName evidence="1">Uncharacterized protein</fullName>
    </submittedName>
</protein>
<dbReference type="EMBL" id="JAQQAL010000017">
    <property type="protein sequence ID" value="MDC7226768.1"/>
    <property type="molecule type" value="Genomic_DNA"/>
</dbReference>
<dbReference type="PROSITE" id="PS51257">
    <property type="entry name" value="PROKAR_LIPOPROTEIN"/>
    <property type="match status" value="1"/>
</dbReference>
<proteinExistence type="predicted"/>
<dbReference type="Proteomes" id="UP001221217">
    <property type="component" value="Unassembled WGS sequence"/>
</dbReference>
<reference evidence="1 2" key="1">
    <citation type="submission" date="2022-12" db="EMBL/GenBank/DDBJ databases">
        <title>Metagenome assembled genome from gulf of manar.</title>
        <authorList>
            <person name="Kohli P."/>
            <person name="Pk S."/>
            <person name="Venkata Ramana C."/>
            <person name="Sasikala C."/>
        </authorList>
    </citation>
    <scope>NUCLEOTIDE SEQUENCE [LARGE SCALE GENOMIC DNA]</scope>
    <source>
        <strain evidence="1">JB008</strain>
    </source>
</reference>
<evidence type="ECO:0000313" key="1">
    <source>
        <dbReference type="EMBL" id="MDC7226768.1"/>
    </source>
</evidence>
<accession>A0AAJ1ICH8</accession>
<comment type="caution">
    <text evidence="1">The sequence shown here is derived from an EMBL/GenBank/DDBJ whole genome shotgun (WGS) entry which is preliminary data.</text>
</comment>
<evidence type="ECO:0000313" key="2">
    <source>
        <dbReference type="Proteomes" id="UP001221217"/>
    </source>
</evidence>
<organism evidence="1 2">
    <name type="scientific">Candidatus Thalassospirochaeta sargassi</name>
    <dbReference type="NCBI Taxonomy" id="3119039"/>
    <lineage>
        <taxon>Bacteria</taxon>
        <taxon>Pseudomonadati</taxon>
        <taxon>Spirochaetota</taxon>
        <taxon>Spirochaetia</taxon>
        <taxon>Spirochaetales</taxon>
        <taxon>Spirochaetaceae</taxon>
        <taxon>Candidatus Thalassospirochaeta</taxon>
    </lineage>
</organism>